<dbReference type="InterPro" id="IPR009078">
    <property type="entry name" value="Ferritin-like_SF"/>
</dbReference>
<protein>
    <submittedName>
        <fullName evidence="1">Uncharacterized protein</fullName>
    </submittedName>
</protein>
<dbReference type="SUPFAM" id="SSF47240">
    <property type="entry name" value="Ferritin-like"/>
    <property type="match status" value="1"/>
</dbReference>
<proteinExistence type="predicted"/>
<dbReference type="EMBL" id="LR796699">
    <property type="protein sequence ID" value="CAB4161212.1"/>
    <property type="molecule type" value="Genomic_DNA"/>
</dbReference>
<accession>A0A6J5NR10</accession>
<evidence type="ECO:0000313" key="1">
    <source>
        <dbReference type="EMBL" id="CAB4161212.1"/>
    </source>
</evidence>
<organism evidence="1">
    <name type="scientific">uncultured Caudovirales phage</name>
    <dbReference type="NCBI Taxonomy" id="2100421"/>
    <lineage>
        <taxon>Viruses</taxon>
        <taxon>Duplodnaviria</taxon>
        <taxon>Heunggongvirae</taxon>
        <taxon>Uroviricota</taxon>
        <taxon>Caudoviricetes</taxon>
        <taxon>Peduoviridae</taxon>
        <taxon>Maltschvirus</taxon>
        <taxon>Maltschvirus maltsch</taxon>
    </lineage>
</organism>
<dbReference type="InterPro" id="IPR043876">
    <property type="entry name" value="DUF5856"/>
</dbReference>
<name>A0A6J5NR10_9CAUD</name>
<dbReference type="Pfam" id="PF19174">
    <property type="entry name" value="DUF5856"/>
    <property type="match status" value="1"/>
</dbReference>
<sequence length="119" mass="13710">MNEDAAEFIAALLHSSTVTHFMHLSTDSYSAHKALGRYYEEIIELADDFAEAYQGRYNKIKSYPDEFHAGKEPVKYLKSIQAFVDEARKDLPQDSEIQNIIDEISQLIDSTLYKLKFLD</sequence>
<reference evidence="1" key="1">
    <citation type="submission" date="2020-04" db="EMBL/GenBank/DDBJ databases">
        <authorList>
            <person name="Chiriac C."/>
            <person name="Salcher M."/>
            <person name="Ghai R."/>
            <person name="Kavagutti S V."/>
        </authorList>
    </citation>
    <scope>NUCLEOTIDE SEQUENCE</scope>
</reference>
<gene>
    <name evidence="1" type="ORF">UFOVP766_35</name>
</gene>